<dbReference type="PANTHER" id="PTHR12149">
    <property type="entry name" value="FRUCTOSAMINE 3 KINASE-RELATED PROTEIN"/>
    <property type="match status" value="1"/>
</dbReference>
<name>A0A9P8FYW6_AURME</name>
<dbReference type="SUPFAM" id="SSF56112">
    <property type="entry name" value="Protein kinase-like (PK-like)"/>
    <property type="match status" value="1"/>
</dbReference>
<dbReference type="Gene3D" id="3.90.1200.10">
    <property type="match status" value="1"/>
</dbReference>
<protein>
    <recommendedName>
        <fullName evidence="1">protein-ribulosamine 3-kinase</fullName>
        <ecNumber evidence="1">2.7.1.172</ecNumber>
    </recommendedName>
</protein>
<proteinExistence type="predicted"/>
<dbReference type="InterPro" id="IPR016477">
    <property type="entry name" value="Fructo-/Ketosamine-3-kinase"/>
</dbReference>
<dbReference type="AlphaFoldDB" id="A0A9P8FYW6"/>
<dbReference type="Proteomes" id="UP000729357">
    <property type="component" value="Unassembled WGS sequence"/>
</dbReference>
<accession>A0A9P8FYW6</accession>
<comment type="caution">
    <text evidence="3">The sequence shown here is derived from an EMBL/GenBank/DDBJ whole genome shotgun (WGS) entry which is preliminary data.</text>
</comment>
<dbReference type="EC" id="2.7.1.172" evidence="1"/>
<dbReference type="PANTHER" id="PTHR12149:SF8">
    <property type="entry name" value="PROTEIN-RIBULOSAMINE 3-KINASE"/>
    <property type="match status" value="1"/>
</dbReference>
<feature type="non-terminal residue" evidence="3">
    <location>
        <position position="1"/>
    </location>
</feature>
<dbReference type="InterPro" id="IPR011009">
    <property type="entry name" value="Kinase-like_dom_sf"/>
</dbReference>
<dbReference type="Pfam" id="PF03881">
    <property type="entry name" value="Fructosamin_kin"/>
    <property type="match status" value="1"/>
</dbReference>
<evidence type="ECO:0000256" key="1">
    <source>
        <dbReference type="ARBA" id="ARBA00011961"/>
    </source>
</evidence>
<gene>
    <name evidence="3" type="ORF">KCU98_g5057</name>
</gene>
<reference evidence="3" key="2">
    <citation type="submission" date="2021-08" db="EMBL/GenBank/DDBJ databases">
        <authorList>
            <person name="Gostincar C."/>
            <person name="Sun X."/>
            <person name="Song Z."/>
            <person name="Gunde-Cimerman N."/>
        </authorList>
    </citation>
    <scope>NUCLEOTIDE SEQUENCE</scope>
    <source>
        <strain evidence="3">EXF-9298</strain>
    </source>
</reference>
<comment type="catalytic activity">
    <reaction evidence="2">
        <text>N(6)-D-ribulosyl-L-lysyl-[protein] + ATP = N(6)-(3-O-phospho-D-ribulosyl)-L-lysyl-[protein] + ADP + H(+)</text>
        <dbReference type="Rhea" id="RHEA:48432"/>
        <dbReference type="Rhea" id="RHEA-COMP:12103"/>
        <dbReference type="Rhea" id="RHEA-COMP:12104"/>
        <dbReference type="ChEBI" id="CHEBI:15378"/>
        <dbReference type="ChEBI" id="CHEBI:30616"/>
        <dbReference type="ChEBI" id="CHEBI:90418"/>
        <dbReference type="ChEBI" id="CHEBI:90420"/>
        <dbReference type="ChEBI" id="CHEBI:456216"/>
        <dbReference type="EC" id="2.7.1.172"/>
    </reaction>
    <physiologicalReaction direction="left-to-right" evidence="2">
        <dbReference type="Rhea" id="RHEA:48433"/>
    </physiologicalReaction>
</comment>
<keyword evidence="4" id="KW-1185">Reference proteome</keyword>
<evidence type="ECO:0000313" key="3">
    <source>
        <dbReference type="EMBL" id="KAG9984949.1"/>
    </source>
</evidence>
<reference evidence="3" key="1">
    <citation type="journal article" date="2021" name="J Fungi (Basel)">
        <title>Virulence traits and population genomics of the black yeast Aureobasidium melanogenum.</title>
        <authorList>
            <person name="Cernosa A."/>
            <person name="Sun X."/>
            <person name="Gostincar C."/>
            <person name="Fang C."/>
            <person name="Gunde-Cimerman N."/>
            <person name="Song Z."/>
        </authorList>
    </citation>
    <scope>NUCLEOTIDE SEQUENCE</scope>
    <source>
        <strain evidence="3">EXF-9298</strain>
    </source>
</reference>
<organism evidence="3 4">
    <name type="scientific">Aureobasidium melanogenum</name>
    <name type="common">Aureobasidium pullulans var. melanogenum</name>
    <dbReference type="NCBI Taxonomy" id="46634"/>
    <lineage>
        <taxon>Eukaryota</taxon>
        <taxon>Fungi</taxon>
        <taxon>Dikarya</taxon>
        <taxon>Ascomycota</taxon>
        <taxon>Pezizomycotina</taxon>
        <taxon>Dothideomycetes</taxon>
        <taxon>Dothideomycetidae</taxon>
        <taxon>Dothideales</taxon>
        <taxon>Saccotheciaceae</taxon>
        <taxon>Aureobasidium</taxon>
    </lineage>
</organism>
<evidence type="ECO:0000256" key="2">
    <source>
        <dbReference type="ARBA" id="ARBA00048655"/>
    </source>
</evidence>
<dbReference type="FunFam" id="3.90.1200.10:FF:000018">
    <property type="entry name" value="Fructosamine-3-kinase, putative"/>
    <property type="match status" value="1"/>
</dbReference>
<dbReference type="PIRSF" id="PIRSF006221">
    <property type="entry name" value="Ketosamine-3-kinase"/>
    <property type="match status" value="1"/>
</dbReference>
<dbReference type="GO" id="GO:0102193">
    <property type="term" value="F:protein-ribulosamine 3-kinase activity"/>
    <property type="evidence" value="ECO:0007669"/>
    <property type="project" value="UniProtKB-EC"/>
</dbReference>
<dbReference type="EMBL" id="JAHFXS010000439">
    <property type="protein sequence ID" value="KAG9984949.1"/>
    <property type="molecule type" value="Genomic_DNA"/>
</dbReference>
<sequence>MAVDSAVAQLLSLDPEKTTLSGAGAGSSFASTSKITTTLSDGTEKQFFMKTGSGKEASVMFEGEHASLSAIHNAVPSLCPQSYGHGTFTSSPSTHFLVTDFVDLSSRFSSKASSSAPSLAAKLAKLHSTPAPPPPGESTPKFGFPVTTCCGDTPQDNSFKSSWAEFYAENRLMFILKRSEKTNGLDEDLRSMVEATCNRVVPRLIGDDHLNGGKGVTPVVVHGDLWSGNASLGKLPGMEAPEEVVYDSSACYAHSEFELGICKMFGGFGGSFMKEYHEILPKTEPAEEYADRVSLYELYHHLNHHAIFGGGYRSGAASIMSKLIGKYGKDE</sequence>
<evidence type="ECO:0000313" key="4">
    <source>
        <dbReference type="Proteomes" id="UP000729357"/>
    </source>
</evidence>